<dbReference type="EMBL" id="JACHDO010000001">
    <property type="protein sequence ID" value="MBB5494360.1"/>
    <property type="molecule type" value="Genomic_DNA"/>
</dbReference>
<evidence type="ECO:0000259" key="2">
    <source>
        <dbReference type="Pfam" id="PF01935"/>
    </source>
</evidence>
<proteinExistence type="predicted"/>
<evidence type="ECO:0000313" key="4">
    <source>
        <dbReference type="EMBL" id="MBB5494360.1"/>
    </source>
</evidence>
<dbReference type="RefSeq" id="WP_184367737.1">
    <property type="nucleotide sequence ID" value="NZ_BAAAKM010000059.1"/>
</dbReference>
<sequence>MVDFLLGGGVFLLIGAIPLTGAGVGAAVFGARLARHRHLSRDARVVEILPPPEASLENARAFWQHVMGLLRPRWSRWLLQPHLALEIVASADGVRFQVWVPGLVPPGTVERAVCAAWPGATTSTRHVKAEESPLPEGVYTTGGHLGLGREEVFPLRTKFDDDPARPLLGAFEDLAEGEHALVRITARPVTGGRAARARQTAARLAGHAGTASMVVETLAPPGTGAGTRRPLTLPGTGDDIRSILTKAGSPRLACSLSYILTTTCPGDQARERLRGRAHSVASSFAAFTSGTNHLHRRHMFTPAWWAVNRFLARGALLSTVELAGIAHLPTDTSVPGLARAGARPAAPAPTVPRGGENTRVVGDSDARSHRPVALGVVEARQHTHILGKTGSGKSTLLANLVLQDAEAGRAGLVIDPRGDLVTDILARLPEHAVDKVVLFDPDDNALPPRLNLLQGGDADFTSDTVVGIFRRIYAEYWGPRTDDILRAATLTLTRAKDPSLTLGDVPRLLSDDALRADTMAQVIARSGDDAALSDFWRWYSGLTVSARSSVTGPVLNKLRTALLRTWVRQVVASGPSTIDLPKLFDTGHLVLLRLPKGRLGEDTSSLIGSFALAATWQAVTARIHTPEHQRKDLCAYIDEAQNFLNLPGSLEDMLAEARGYRLGLTLAHQELGQLPGDLRKAVSANARTKVYFSASPDDATSLQQHTRPVLGAYDLTHLGAFQAVVRPLVGAKEFGAVTVRTRPLPEGVPGRATEIRQAARRFGATEPAQPRSSTPPPSMGGRKGNAG</sequence>
<evidence type="ECO:0000313" key="5">
    <source>
        <dbReference type="Proteomes" id="UP000579647"/>
    </source>
</evidence>
<dbReference type="GO" id="GO:0005524">
    <property type="term" value="F:ATP binding"/>
    <property type="evidence" value="ECO:0007669"/>
    <property type="project" value="UniProtKB-KW"/>
</dbReference>
<reference evidence="4 5" key="1">
    <citation type="submission" date="2020-08" db="EMBL/GenBank/DDBJ databases">
        <title>Sequencing the genomes of 1000 actinobacteria strains.</title>
        <authorList>
            <person name="Klenk H.-P."/>
        </authorList>
    </citation>
    <scope>NUCLEOTIDE SEQUENCE [LARGE SCALE GENOMIC DNA]</scope>
    <source>
        <strain evidence="4 5">DSM 44598</strain>
    </source>
</reference>
<feature type="domain" description="DUF8128" evidence="3">
    <location>
        <begin position="43"/>
        <end position="195"/>
    </location>
</feature>
<keyword evidence="4" id="KW-0547">Nucleotide-binding</keyword>
<comment type="caution">
    <text evidence="4">The sequence shown here is derived from an EMBL/GenBank/DDBJ whole genome shotgun (WGS) entry which is preliminary data.</text>
</comment>
<dbReference type="InterPro" id="IPR027417">
    <property type="entry name" value="P-loop_NTPase"/>
</dbReference>
<keyword evidence="4" id="KW-0067">ATP-binding</keyword>
<feature type="region of interest" description="Disordered" evidence="1">
    <location>
        <begin position="339"/>
        <end position="365"/>
    </location>
</feature>
<feature type="region of interest" description="Disordered" evidence="1">
    <location>
        <begin position="745"/>
        <end position="787"/>
    </location>
</feature>
<dbReference type="Pfam" id="PF01935">
    <property type="entry name" value="DUF87"/>
    <property type="match status" value="1"/>
</dbReference>
<dbReference type="Proteomes" id="UP000579647">
    <property type="component" value="Unassembled WGS sequence"/>
</dbReference>
<feature type="domain" description="Helicase HerA central" evidence="2">
    <location>
        <begin position="368"/>
        <end position="443"/>
    </location>
</feature>
<dbReference type="InterPro" id="IPR058441">
    <property type="entry name" value="DUF8128"/>
</dbReference>
<dbReference type="PANTHER" id="PTHR30121:SF11">
    <property type="entry name" value="AAA+ ATPASE DOMAIN-CONTAINING PROTEIN"/>
    <property type="match status" value="1"/>
</dbReference>
<dbReference type="AlphaFoldDB" id="A0A840WBE2"/>
<dbReference type="PANTHER" id="PTHR30121">
    <property type="entry name" value="UNCHARACTERIZED PROTEIN YJGR-RELATED"/>
    <property type="match status" value="1"/>
</dbReference>
<dbReference type="Gene3D" id="3.40.50.300">
    <property type="entry name" value="P-loop containing nucleotide triphosphate hydrolases"/>
    <property type="match status" value="2"/>
</dbReference>
<evidence type="ECO:0000259" key="3">
    <source>
        <dbReference type="Pfam" id="PF26449"/>
    </source>
</evidence>
<dbReference type="Pfam" id="PF26449">
    <property type="entry name" value="DUF8128"/>
    <property type="match status" value="1"/>
</dbReference>
<keyword evidence="5" id="KW-1185">Reference proteome</keyword>
<organism evidence="4 5">
    <name type="scientific">Nocardiopsis metallicus</name>
    <dbReference type="NCBI Taxonomy" id="179819"/>
    <lineage>
        <taxon>Bacteria</taxon>
        <taxon>Bacillati</taxon>
        <taxon>Actinomycetota</taxon>
        <taxon>Actinomycetes</taxon>
        <taxon>Streptosporangiales</taxon>
        <taxon>Nocardiopsidaceae</taxon>
        <taxon>Nocardiopsis</taxon>
    </lineage>
</organism>
<protein>
    <submittedName>
        <fullName evidence="4">Energy-coupling factor transporter ATP-binding protein EcfA2</fullName>
    </submittedName>
</protein>
<accession>A0A840WBE2</accession>
<dbReference type="InterPro" id="IPR051162">
    <property type="entry name" value="T4SS_component"/>
</dbReference>
<dbReference type="SUPFAM" id="SSF52540">
    <property type="entry name" value="P-loop containing nucleoside triphosphate hydrolases"/>
    <property type="match status" value="1"/>
</dbReference>
<dbReference type="CDD" id="cd01127">
    <property type="entry name" value="TrwB_TraG_TraD_VirD4"/>
    <property type="match status" value="2"/>
</dbReference>
<dbReference type="InterPro" id="IPR002789">
    <property type="entry name" value="HerA_central"/>
</dbReference>
<evidence type="ECO:0000256" key="1">
    <source>
        <dbReference type="SAM" id="MobiDB-lite"/>
    </source>
</evidence>
<gene>
    <name evidence="4" type="ORF">HNR07_005497</name>
</gene>
<name>A0A840WBE2_9ACTN</name>